<proteinExistence type="predicted"/>
<dbReference type="Gene3D" id="1.20.58.340">
    <property type="entry name" value="Magnesium transport protein CorA, transmembrane region"/>
    <property type="match status" value="1"/>
</dbReference>
<keyword evidence="1" id="KW-0175">Coiled coil</keyword>
<keyword evidence="2" id="KW-0472">Membrane</keyword>
<evidence type="ECO:0000256" key="1">
    <source>
        <dbReference type="SAM" id="Coils"/>
    </source>
</evidence>
<organism evidence="3 4">
    <name type="scientific">Lasiosphaeris hirsuta</name>
    <dbReference type="NCBI Taxonomy" id="260670"/>
    <lineage>
        <taxon>Eukaryota</taxon>
        <taxon>Fungi</taxon>
        <taxon>Dikarya</taxon>
        <taxon>Ascomycota</taxon>
        <taxon>Pezizomycotina</taxon>
        <taxon>Sordariomycetes</taxon>
        <taxon>Sordariomycetidae</taxon>
        <taxon>Sordariales</taxon>
        <taxon>Lasiosphaeriaceae</taxon>
        <taxon>Lasiosphaeris</taxon>
    </lineage>
</organism>
<accession>A0AA40B0Y3</accession>
<feature type="transmembrane region" description="Helical" evidence="2">
    <location>
        <begin position="267"/>
        <end position="289"/>
    </location>
</feature>
<sequence>MLSGLDFTLYDLALSTTYIPSLRKVYCVIYGCSTAQMKAIEKRIWAAGDCTDHPLLLTGILAELEREKLVNMAEDLVDQFTLGSDVLENKSWDPNSPKMQQYLAICLQSRGLADQIRAVKRQIFKLIAETEMLERQWKQDSTSDSSCQDSGKQRRLIGTGQRIKERLQDIMNEYDDKTDECKMMANNLSLAMQSASNKNAKQDSVTNIRIAKANTIIALETKRESAQMRSIALLTMIYLPMSCVASIFSTSLFNWRPSEGEAVVSDYIWVLFVLSVGLTVITVLAWHFTTNREKKREDKRSQSFDINLDDMV</sequence>
<dbReference type="EMBL" id="JAUKUA010000002">
    <property type="protein sequence ID" value="KAK0725507.1"/>
    <property type="molecule type" value="Genomic_DNA"/>
</dbReference>
<protein>
    <submittedName>
        <fullName evidence="3">Uncharacterized protein</fullName>
    </submittedName>
</protein>
<keyword evidence="2" id="KW-1133">Transmembrane helix</keyword>
<dbReference type="AlphaFoldDB" id="A0AA40B0Y3"/>
<reference evidence="3" key="1">
    <citation type="submission" date="2023-06" db="EMBL/GenBank/DDBJ databases">
        <title>Genome-scale phylogeny and comparative genomics of the fungal order Sordariales.</title>
        <authorList>
            <consortium name="Lawrence Berkeley National Laboratory"/>
            <person name="Hensen N."/>
            <person name="Bonometti L."/>
            <person name="Westerberg I."/>
            <person name="Brannstrom I.O."/>
            <person name="Guillou S."/>
            <person name="Cros-Aarteil S."/>
            <person name="Calhoun S."/>
            <person name="Haridas S."/>
            <person name="Kuo A."/>
            <person name="Mondo S."/>
            <person name="Pangilinan J."/>
            <person name="Riley R."/>
            <person name="Labutti K."/>
            <person name="Andreopoulos B."/>
            <person name="Lipzen A."/>
            <person name="Chen C."/>
            <person name="Yanf M."/>
            <person name="Daum C."/>
            <person name="Ng V."/>
            <person name="Clum A."/>
            <person name="Steindorff A."/>
            <person name="Ohm R."/>
            <person name="Martin F."/>
            <person name="Silar P."/>
            <person name="Natvig D."/>
            <person name="Lalanne C."/>
            <person name="Gautier V."/>
            <person name="Ament-Velasquez S.L."/>
            <person name="Kruys A."/>
            <person name="Hutchinson M.I."/>
            <person name="Powell A.J."/>
            <person name="Barry K."/>
            <person name="Miller A.N."/>
            <person name="Grigoriev I.V."/>
            <person name="Debuchy R."/>
            <person name="Gladieux P."/>
            <person name="Thoren M.H."/>
            <person name="Johannesson H."/>
        </authorList>
    </citation>
    <scope>NUCLEOTIDE SEQUENCE</scope>
    <source>
        <strain evidence="3">SMH4607-1</strain>
    </source>
</reference>
<evidence type="ECO:0000313" key="3">
    <source>
        <dbReference type="EMBL" id="KAK0725507.1"/>
    </source>
</evidence>
<feature type="coiled-coil region" evidence="1">
    <location>
        <begin position="160"/>
        <end position="187"/>
    </location>
</feature>
<keyword evidence="2" id="KW-0812">Transmembrane</keyword>
<gene>
    <name evidence="3" type="ORF">B0H67DRAFT_659078</name>
</gene>
<name>A0AA40B0Y3_9PEZI</name>
<comment type="caution">
    <text evidence="3">The sequence shown here is derived from an EMBL/GenBank/DDBJ whole genome shotgun (WGS) entry which is preliminary data.</text>
</comment>
<feature type="transmembrane region" description="Helical" evidence="2">
    <location>
        <begin position="231"/>
        <end position="255"/>
    </location>
</feature>
<dbReference type="Proteomes" id="UP001172102">
    <property type="component" value="Unassembled WGS sequence"/>
</dbReference>
<evidence type="ECO:0000313" key="4">
    <source>
        <dbReference type="Proteomes" id="UP001172102"/>
    </source>
</evidence>
<evidence type="ECO:0000256" key="2">
    <source>
        <dbReference type="SAM" id="Phobius"/>
    </source>
</evidence>
<keyword evidence="4" id="KW-1185">Reference proteome</keyword>